<feature type="site" description="Contributes to redox potential value" evidence="9">
    <location>
        <position position="31"/>
    </location>
</feature>
<dbReference type="GO" id="GO:0015035">
    <property type="term" value="F:protein-disulfide reductase activity"/>
    <property type="evidence" value="ECO:0007669"/>
    <property type="project" value="UniProtKB-UniRule"/>
</dbReference>
<evidence type="ECO:0000256" key="3">
    <source>
        <dbReference type="ARBA" id="ARBA00022448"/>
    </source>
</evidence>
<keyword evidence="6 10" id="KW-0676">Redox-active center</keyword>
<evidence type="ECO:0000256" key="9">
    <source>
        <dbReference type="PIRSR" id="PIRSR000077-1"/>
    </source>
</evidence>
<keyword evidence="3" id="KW-0813">Transport</keyword>
<dbReference type="Pfam" id="PF00085">
    <property type="entry name" value="Thioredoxin"/>
    <property type="match status" value="1"/>
</dbReference>
<accession>A0A1I6LB85</accession>
<evidence type="ECO:0000256" key="4">
    <source>
        <dbReference type="ARBA" id="ARBA00022982"/>
    </source>
</evidence>
<evidence type="ECO:0000256" key="5">
    <source>
        <dbReference type="ARBA" id="ARBA00023157"/>
    </source>
</evidence>
<dbReference type="PROSITE" id="PS00194">
    <property type="entry name" value="THIOREDOXIN_1"/>
    <property type="match status" value="1"/>
</dbReference>
<dbReference type="NCBIfam" id="TIGR01068">
    <property type="entry name" value="thioredoxin"/>
    <property type="match status" value="1"/>
</dbReference>
<evidence type="ECO:0000259" key="11">
    <source>
        <dbReference type="PROSITE" id="PS51352"/>
    </source>
</evidence>
<dbReference type="Gene3D" id="3.40.30.10">
    <property type="entry name" value="Glutaredoxin"/>
    <property type="match status" value="1"/>
</dbReference>
<dbReference type="CDD" id="cd02947">
    <property type="entry name" value="TRX_family"/>
    <property type="match status" value="1"/>
</dbReference>
<dbReference type="PANTHER" id="PTHR45663:SF11">
    <property type="entry name" value="GEO12009P1"/>
    <property type="match status" value="1"/>
</dbReference>
<keyword evidence="13" id="KW-1185">Reference proteome</keyword>
<comment type="similarity">
    <text evidence="1 8">Belongs to the thioredoxin family.</text>
</comment>
<dbReference type="InterPro" id="IPR005746">
    <property type="entry name" value="Thioredoxin"/>
</dbReference>
<evidence type="ECO:0000256" key="6">
    <source>
        <dbReference type="ARBA" id="ARBA00023284"/>
    </source>
</evidence>
<dbReference type="PRINTS" id="PR00421">
    <property type="entry name" value="THIOREDOXIN"/>
</dbReference>
<dbReference type="STRING" id="37658.SAMN05661086_03181"/>
<dbReference type="InterPro" id="IPR017937">
    <property type="entry name" value="Thioredoxin_CS"/>
</dbReference>
<dbReference type="GO" id="GO:0005737">
    <property type="term" value="C:cytoplasm"/>
    <property type="evidence" value="ECO:0007669"/>
    <property type="project" value="TreeGrafter"/>
</dbReference>
<protein>
    <recommendedName>
        <fullName evidence="2 7">Thioredoxin</fullName>
    </recommendedName>
</protein>
<feature type="disulfide bond" description="Redox-active" evidence="10">
    <location>
        <begin position="30"/>
        <end position="33"/>
    </location>
</feature>
<keyword evidence="5 10" id="KW-1015">Disulfide bond</keyword>
<feature type="active site" description="Nucleophile" evidence="9">
    <location>
        <position position="33"/>
    </location>
</feature>
<evidence type="ECO:0000256" key="2">
    <source>
        <dbReference type="ARBA" id="ARBA00020570"/>
    </source>
</evidence>
<feature type="site" description="Deprotonates C-terminal active site Cys" evidence="9">
    <location>
        <position position="24"/>
    </location>
</feature>
<evidence type="ECO:0000313" key="12">
    <source>
        <dbReference type="EMBL" id="SFS00725.1"/>
    </source>
</evidence>
<dbReference type="RefSeq" id="WP_092562944.1">
    <property type="nucleotide sequence ID" value="NZ_FOYZ01000015.1"/>
</dbReference>
<evidence type="ECO:0000256" key="8">
    <source>
        <dbReference type="PIRNR" id="PIRNR000077"/>
    </source>
</evidence>
<dbReference type="PANTHER" id="PTHR45663">
    <property type="entry name" value="GEO12009P1"/>
    <property type="match status" value="1"/>
</dbReference>
<dbReference type="SUPFAM" id="SSF52833">
    <property type="entry name" value="Thioredoxin-like"/>
    <property type="match status" value="1"/>
</dbReference>
<organism evidence="12 13">
    <name type="scientific">Anaeromicropila populeti</name>
    <dbReference type="NCBI Taxonomy" id="37658"/>
    <lineage>
        <taxon>Bacteria</taxon>
        <taxon>Bacillati</taxon>
        <taxon>Bacillota</taxon>
        <taxon>Clostridia</taxon>
        <taxon>Lachnospirales</taxon>
        <taxon>Lachnospiraceae</taxon>
        <taxon>Anaeromicropila</taxon>
    </lineage>
</organism>
<gene>
    <name evidence="12" type="ORF">SAMN05661086_03181</name>
</gene>
<reference evidence="12 13" key="1">
    <citation type="submission" date="2016-10" db="EMBL/GenBank/DDBJ databases">
        <authorList>
            <person name="de Groot N.N."/>
        </authorList>
    </citation>
    <scope>NUCLEOTIDE SEQUENCE [LARGE SCALE GENOMIC DNA]</scope>
    <source>
        <strain evidence="12 13">743A</strain>
    </source>
</reference>
<feature type="site" description="Contributes to redox potential value" evidence="9">
    <location>
        <position position="32"/>
    </location>
</feature>
<evidence type="ECO:0000256" key="1">
    <source>
        <dbReference type="ARBA" id="ARBA00008987"/>
    </source>
</evidence>
<evidence type="ECO:0000256" key="10">
    <source>
        <dbReference type="PIRSR" id="PIRSR000077-4"/>
    </source>
</evidence>
<feature type="domain" description="Thioredoxin" evidence="11">
    <location>
        <begin position="1"/>
        <end position="105"/>
    </location>
</feature>
<dbReference type="InterPro" id="IPR013766">
    <property type="entry name" value="Thioredoxin_domain"/>
</dbReference>
<dbReference type="OrthoDB" id="9790390at2"/>
<dbReference type="FunFam" id="3.40.30.10:FF:000001">
    <property type="entry name" value="Thioredoxin"/>
    <property type="match status" value="1"/>
</dbReference>
<dbReference type="Proteomes" id="UP000199659">
    <property type="component" value="Unassembled WGS sequence"/>
</dbReference>
<dbReference type="InterPro" id="IPR036249">
    <property type="entry name" value="Thioredoxin-like_sf"/>
</dbReference>
<dbReference type="EMBL" id="FOYZ01000015">
    <property type="protein sequence ID" value="SFS00725.1"/>
    <property type="molecule type" value="Genomic_DNA"/>
</dbReference>
<dbReference type="AlphaFoldDB" id="A0A1I6LB85"/>
<name>A0A1I6LB85_9FIRM</name>
<sequence>MATQFTENNFQEQVLNESMLVVVDFYADWCGPCKIMGPIIEDLAKEYEGTVKIGKLNVDNCPNISGTYRVMSIPTIHFFKNGKVVDTVMGAVSKSVLQDKINQHK</sequence>
<dbReference type="PIRSF" id="PIRSF000077">
    <property type="entry name" value="Thioredoxin"/>
    <property type="match status" value="1"/>
</dbReference>
<proteinExistence type="inferred from homology"/>
<evidence type="ECO:0000313" key="13">
    <source>
        <dbReference type="Proteomes" id="UP000199659"/>
    </source>
</evidence>
<dbReference type="PROSITE" id="PS51352">
    <property type="entry name" value="THIOREDOXIN_2"/>
    <property type="match status" value="1"/>
</dbReference>
<evidence type="ECO:0000256" key="7">
    <source>
        <dbReference type="NCBIfam" id="TIGR01068"/>
    </source>
</evidence>
<keyword evidence="4" id="KW-0249">Electron transport</keyword>
<feature type="active site" description="Nucleophile" evidence="9">
    <location>
        <position position="30"/>
    </location>
</feature>